<gene>
    <name evidence="2" type="ORF">GRF29_1g440080</name>
</gene>
<proteinExistence type="predicted"/>
<comment type="caution">
    <text evidence="2">The sequence shown here is derived from an EMBL/GenBank/DDBJ whole genome shotgun (WGS) entry which is preliminary data.</text>
</comment>
<protein>
    <submittedName>
        <fullName evidence="2">Uncharacterized protein</fullName>
    </submittedName>
</protein>
<feature type="region of interest" description="Disordered" evidence="1">
    <location>
        <begin position="36"/>
        <end position="104"/>
    </location>
</feature>
<evidence type="ECO:0000256" key="1">
    <source>
        <dbReference type="SAM" id="MobiDB-lite"/>
    </source>
</evidence>
<name>A0AAN6M6C8_9PLEO</name>
<dbReference type="Proteomes" id="UP001280581">
    <property type="component" value="Unassembled WGS sequence"/>
</dbReference>
<organism evidence="2 3">
    <name type="scientific">Pseudopithomyces chartarum</name>
    <dbReference type="NCBI Taxonomy" id="1892770"/>
    <lineage>
        <taxon>Eukaryota</taxon>
        <taxon>Fungi</taxon>
        <taxon>Dikarya</taxon>
        <taxon>Ascomycota</taxon>
        <taxon>Pezizomycotina</taxon>
        <taxon>Dothideomycetes</taxon>
        <taxon>Pleosporomycetidae</taxon>
        <taxon>Pleosporales</taxon>
        <taxon>Massarineae</taxon>
        <taxon>Didymosphaeriaceae</taxon>
        <taxon>Pseudopithomyces</taxon>
    </lineage>
</organism>
<reference evidence="2 3" key="1">
    <citation type="submission" date="2021-02" db="EMBL/GenBank/DDBJ databases">
        <title>Genome assembly of Pseudopithomyces chartarum.</title>
        <authorList>
            <person name="Jauregui R."/>
            <person name="Singh J."/>
            <person name="Voisey C."/>
        </authorList>
    </citation>
    <scope>NUCLEOTIDE SEQUENCE [LARGE SCALE GENOMIC DNA]</scope>
    <source>
        <strain evidence="2 3">AGR01</strain>
    </source>
</reference>
<dbReference type="AlphaFoldDB" id="A0AAN6M6C8"/>
<evidence type="ECO:0000313" key="3">
    <source>
        <dbReference type="Proteomes" id="UP001280581"/>
    </source>
</evidence>
<evidence type="ECO:0000313" key="2">
    <source>
        <dbReference type="EMBL" id="KAK3216618.1"/>
    </source>
</evidence>
<accession>A0AAN6M6C8</accession>
<keyword evidence="3" id="KW-1185">Reference proteome</keyword>
<feature type="compositionally biased region" description="Low complexity" evidence="1">
    <location>
        <begin position="47"/>
        <end position="64"/>
    </location>
</feature>
<sequence>MTSSSPDESEPSNSHSRSCLPLKHLLSSLSTYLSCRPLPSYPPSPKSSPTLTNTTSTTISASAPLPSPIPSPHRYGQDCRPPPRTPLPRHPHLPRAAPAQTRALQRPRFRNRLRPLGAPGYVGREIAVEGPESHYFHVFLEFHDDVYGAAF</sequence>
<dbReference type="EMBL" id="WVTA01000001">
    <property type="protein sequence ID" value="KAK3216618.1"/>
    <property type="molecule type" value="Genomic_DNA"/>
</dbReference>